<proteinExistence type="predicted"/>
<dbReference type="EMBL" id="PQLX01000009">
    <property type="protein sequence ID" value="POU62667.1"/>
    <property type="molecule type" value="Genomic_DNA"/>
</dbReference>
<name>A0A2S4RSN9_CITAM</name>
<evidence type="ECO:0008006" key="3">
    <source>
        <dbReference type="Google" id="ProtNLM"/>
    </source>
</evidence>
<gene>
    <name evidence="1" type="ORF">C3430_21275</name>
</gene>
<dbReference type="Proteomes" id="UP000237003">
    <property type="component" value="Unassembled WGS sequence"/>
</dbReference>
<evidence type="ECO:0000313" key="2">
    <source>
        <dbReference type="Proteomes" id="UP000237003"/>
    </source>
</evidence>
<protein>
    <recommendedName>
        <fullName evidence="3">L-asparaginase</fullName>
    </recommendedName>
</protein>
<organism evidence="1 2">
    <name type="scientific">Citrobacter amalonaticus</name>
    <dbReference type="NCBI Taxonomy" id="35703"/>
    <lineage>
        <taxon>Bacteria</taxon>
        <taxon>Pseudomonadati</taxon>
        <taxon>Pseudomonadota</taxon>
        <taxon>Gammaproteobacteria</taxon>
        <taxon>Enterobacterales</taxon>
        <taxon>Enterobacteriaceae</taxon>
        <taxon>Citrobacter</taxon>
    </lineage>
</organism>
<sequence>MILRSWPIGYFTCHLNLGNARHPHVLRVRSGCCGLSVFKLPAPITPGGSVSNLSNYKNSEFMQ</sequence>
<accession>A0A2S4RSN9</accession>
<reference evidence="1 2" key="1">
    <citation type="submission" date="2018-01" db="EMBL/GenBank/DDBJ databases">
        <title>Complete genome sequences of 14 Citrobacter spp. isolated from plant in Canada.</title>
        <authorList>
            <person name="Bhandare S.G."/>
            <person name="Colavecchio A."/>
            <person name="Jeukens J."/>
            <person name="Emond-Rheault J.-G."/>
            <person name="Freschi L."/>
            <person name="Hamel J."/>
            <person name="Kukavica-Ibrulj I."/>
            <person name="Levesque R."/>
            <person name="Goodridge L."/>
        </authorList>
    </citation>
    <scope>NUCLEOTIDE SEQUENCE [LARGE SCALE GENOMIC DNA]</scope>
    <source>
        <strain evidence="1 2">S1285</strain>
    </source>
</reference>
<evidence type="ECO:0000313" key="1">
    <source>
        <dbReference type="EMBL" id="POU62667.1"/>
    </source>
</evidence>
<dbReference type="AlphaFoldDB" id="A0A2S4RSN9"/>
<comment type="caution">
    <text evidence="1">The sequence shown here is derived from an EMBL/GenBank/DDBJ whole genome shotgun (WGS) entry which is preliminary data.</text>
</comment>